<dbReference type="InterPro" id="IPR017937">
    <property type="entry name" value="Thioredoxin_CS"/>
</dbReference>
<name>A0AAW0XLF0_CHEQU</name>
<protein>
    <recommendedName>
        <fullName evidence="2">Thioredoxin domain-containing protein</fullName>
    </recommendedName>
</protein>
<dbReference type="Proteomes" id="UP001445076">
    <property type="component" value="Unassembled WGS sequence"/>
</dbReference>
<dbReference type="PROSITE" id="PS00194">
    <property type="entry name" value="THIOREDOXIN_1"/>
    <property type="match status" value="1"/>
</dbReference>
<dbReference type="InterPro" id="IPR013766">
    <property type="entry name" value="Thioredoxin_domain"/>
</dbReference>
<dbReference type="PROSITE" id="PS51352">
    <property type="entry name" value="THIOREDOXIN_2"/>
    <property type="match status" value="1"/>
</dbReference>
<dbReference type="EMBL" id="JARKIK010000019">
    <property type="protein sequence ID" value="KAK8745405.1"/>
    <property type="molecule type" value="Genomic_DNA"/>
</dbReference>
<feature type="domain" description="Thioredoxin" evidence="2">
    <location>
        <begin position="23"/>
        <end position="146"/>
    </location>
</feature>
<organism evidence="3 4">
    <name type="scientific">Cherax quadricarinatus</name>
    <name type="common">Australian red claw crayfish</name>
    <dbReference type="NCBI Taxonomy" id="27406"/>
    <lineage>
        <taxon>Eukaryota</taxon>
        <taxon>Metazoa</taxon>
        <taxon>Ecdysozoa</taxon>
        <taxon>Arthropoda</taxon>
        <taxon>Crustacea</taxon>
        <taxon>Multicrustacea</taxon>
        <taxon>Malacostraca</taxon>
        <taxon>Eumalacostraca</taxon>
        <taxon>Eucarida</taxon>
        <taxon>Decapoda</taxon>
        <taxon>Pleocyemata</taxon>
        <taxon>Astacidea</taxon>
        <taxon>Parastacoidea</taxon>
        <taxon>Parastacidae</taxon>
        <taxon>Cherax</taxon>
    </lineage>
</organism>
<dbReference type="SUPFAM" id="SSF52833">
    <property type="entry name" value="Thioredoxin-like"/>
    <property type="match status" value="1"/>
</dbReference>
<dbReference type="GO" id="GO:0045454">
    <property type="term" value="P:cell redox homeostasis"/>
    <property type="evidence" value="ECO:0007669"/>
    <property type="project" value="TreeGrafter"/>
</dbReference>
<dbReference type="CDD" id="cd02947">
    <property type="entry name" value="TRX_family"/>
    <property type="match status" value="1"/>
</dbReference>
<comment type="similarity">
    <text evidence="1">Belongs to the thioredoxin family.</text>
</comment>
<dbReference type="EMBL" id="JARKIK010000019">
    <property type="protein sequence ID" value="KAK8745407.1"/>
    <property type="molecule type" value="Genomic_DNA"/>
</dbReference>
<dbReference type="PANTHER" id="PTHR43601:SF5">
    <property type="entry name" value="EG:132E8.3 PROTEIN"/>
    <property type="match status" value="1"/>
</dbReference>
<reference evidence="3 4" key="1">
    <citation type="journal article" date="2024" name="BMC Genomics">
        <title>Genome assembly of redclaw crayfish (Cherax quadricarinatus) provides insights into its immune adaptation and hypoxia tolerance.</title>
        <authorList>
            <person name="Liu Z."/>
            <person name="Zheng J."/>
            <person name="Li H."/>
            <person name="Fang K."/>
            <person name="Wang S."/>
            <person name="He J."/>
            <person name="Zhou D."/>
            <person name="Weng S."/>
            <person name="Chi M."/>
            <person name="Gu Z."/>
            <person name="He J."/>
            <person name="Li F."/>
            <person name="Wang M."/>
        </authorList>
    </citation>
    <scope>NUCLEOTIDE SEQUENCE [LARGE SCALE GENOMIC DNA]</scope>
    <source>
        <strain evidence="3">ZL_2023a</strain>
    </source>
</reference>
<dbReference type="InterPro" id="IPR036249">
    <property type="entry name" value="Thioredoxin-like_sf"/>
</dbReference>
<dbReference type="Gene3D" id="3.40.30.10">
    <property type="entry name" value="Glutaredoxin"/>
    <property type="match status" value="1"/>
</dbReference>
<dbReference type="Pfam" id="PF00085">
    <property type="entry name" value="Thioredoxin"/>
    <property type="match status" value="1"/>
</dbReference>
<evidence type="ECO:0000313" key="3">
    <source>
        <dbReference type="EMBL" id="KAK8745408.1"/>
    </source>
</evidence>
<evidence type="ECO:0000313" key="4">
    <source>
        <dbReference type="Proteomes" id="UP001445076"/>
    </source>
</evidence>
<keyword evidence="4" id="KW-1185">Reference proteome</keyword>
<proteinExistence type="inferred from homology"/>
<sequence>MCTLLQKVPVRMLFNNCTQVQLLTATSGVRNFHKSDQLMDVFEIQNEDEFKNKVMRNSLPVIVNFHADWCEPCHSLRPLLNKIATENVGRLHLAEVMVDEHVDLLHAFEVTAVPAVLGIHRGIVIEKFIGLVSHKEVKEFVDKILHKNNK</sequence>
<dbReference type="PANTHER" id="PTHR43601">
    <property type="entry name" value="THIOREDOXIN, MITOCHONDRIAL"/>
    <property type="match status" value="1"/>
</dbReference>
<gene>
    <name evidence="3" type="ORF">OTU49_000174</name>
</gene>
<evidence type="ECO:0000256" key="1">
    <source>
        <dbReference type="ARBA" id="ARBA00008987"/>
    </source>
</evidence>
<comment type="caution">
    <text evidence="3">The sequence shown here is derived from an EMBL/GenBank/DDBJ whole genome shotgun (WGS) entry which is preliminary data.</text>
</comment>
<dbReference type="AlphaFoldDB" id="A0AAW0XLF0"/>
<reference evidence="3" key="2">
    <citation type="submission" date="2024-01" db="EMBL/GenBank/DDBJ databases">
        <authorList>
            <person name="He J."/>
            <person name="Wang M."/>
            <person name="Zheng J."/>
            <person name="Liu Z."/>
        </authorList>
    </citation>
    <scope>NUCLEOTIDE SEQUENCE</scope>
    <source>
        <strain evidence="3">ZL_2023a</strain>
        <tissue evidence="3">Muscle</tissue>
    </source>
</reference>
<accession>A0AAW0XLF0</accession>
<dbReference type="EMBL" id="JARKIK010000019">
    <property type="protein sequence ID" value="KAK8745404.1"/>
    <property type="molecule type" value="Genomic_DNA"/>
</dbReference>
<dbReference type="GO" id="GO:0005739">
    <property type="term" value="C:mitochondrion"/>
    <property type="evidence" value="ECO:0007669"/>
    <property type="project" value="TreeGrafter"/>
</dbReference>
<evidence type="ECO:0000259" key="2">
    <source>
        <dbReference type="PROSITE" id="PS51352"/>
    </source>
</evidence>
<dbReference type="EMBL" id="JARKIK010000019">
    <property type="protein sequence ID" value="KAK8745408.1"/>
    <property type="molecule type" value="Genomic_DNA"/>
</dbReference>